<dbReference type="GO" id="GO:0033270">
    <property type="term" value="C:paranode region of axon"/>
    <property type="evidence" value="ECO:0007669"/>
    <property type="project" value="InterPro"/>
</dbReference>
<organism evidence="2 3">
    <name type="scientific">Monopterus albus</name>
    <name type="common">Swamp eel</name>
    <dbReference type="NCBI Taxonomy" id="43700"/>
    <lineage>
        <taxon>Eukaryota</taxon>
        <taxon>Metazoa</taxon>
        <taxon>Chordata</taxon>
        <taxon>Craniata</taxon>
        <taxon>Vertebrata</taxon>
        <taxon>Euteleostomi</taxon>
        <taxon>Actinopterygii</taxon>
        <taxon>Neopterygii</taxon>
        <taxon>Teleostei</taxon>
        <taxon>Neoteleostei</taxon>
        <taxon>Acanthomorphata</taxon>
        <taxon>Anabantaria</taxon>
        <taxon>Synbranchiformes</taxon>
        <taxon>Synbranchidae</taxon>
        <taxon>Monopterus</taxon>
    </lineage>
</organism>
<dbReference type="GO" id="GO:0043220">
    <property type="term" value="C:Schmidt-Lanterman incisure"/>
    <property type="evidence" value="ECO:0007669"/>
    <property type="project" value="InterPro"/>
</dbReference>
<dbReference type="GO" id="GO:0005886">
    <property type="term" value="C:plasma membrane"/>
    <property type="evidence" value="ECO:0007669"/>
    <property type="project" value="InterPro"/>
</dbReference>
<dbReference type="InterPro" id="IPR038940">
    <property type="entry name" value="NCMAP"/>
</dbReference>
<sequence>MQVSTATPVTSTTVPVNTTTTTKSKEQILIQSGAMIAIIVIGIIFIVAIVLLILRTYNSTMGVHSVTNSIDNSNPASEISFQVPTVESNGIEGNHIEQFSTISDSTVVTVHDTPSIGNT</sequence>
<dbReference type="PANTHER" id="PTHR35974:SF1">
    <property type="entry name" value="NONCOMPACT MYELIN-ASSOCIATED PROTEIN"/>
    <property type="match status" value="1"/>
</dbReference>
<evidence type="ECO:0000256" key="1">
    <source>
        <dbReference type="SAM" id="Phobius"/>
    </source>
</evidence>
<keyword evidence="1" id="KW-0812">Transmembrane</keyword>
<keyword evidence="1" id="KW-1133">Transmembrane helix</keyword>
<dbReference type="PANTHER" id="PTHR35974">
    <property type="entry name" value="NONCOMPACT MYELIN-ASSOCIATED PROTEIN"/>
    <property type="match status" value="1"/>
</dbReference>
<dbReference type="STRING" id="43700.ENSMALP00000018975"/>
<dbReference type="AlphaFoldDB" id="A0A3Q3JQK7"/>
<evidence type="ECO:0000313" key="3">
    <source>
        <dbReference type="Proteomes" id="UP000261600"/>
    </source>
</evidence>
<keyword evidence="3" id="KW-1185">Reference proteome</keyword>
<dbReference type="GO" id="GO:0019911">
    <property type="term" value="F:structural constituent of myelin sheath"/>
    <property type="evidence" value="ECO:0007669"/>
    <property type="project" value="InterPro"/>
</dbReference>
<dbReference type="Ensembl" id="ENSMALT00000019354.1">
    <property type="protein sequence ID" value="ENSMALP00000018975.1"/>
    <property type="gene ID" value="ENSMALG00000013250.1"/>
</dbReference>
<accession>A0A3Q3JQK7</accession>
<keyword evidence="1" id="KW-0472">Membrane</keyword>
<dbReference type="GO" id="GO:0031641">
    <property type="term" value="P:regulation of myelination"/>
    <property type="evidence" value="ECO:0007669"/>
    <property type="project" value="InterPro"/>
</dbReference>
<reference evidence="2" key="1">
    <citation type="submission" date="2025-08" db="UniProtKB">
        <authorList>
            <consortium name="Ensembl"/>
        </authorList>
    </citation>
    <scope>IDENTIFICATION</scope>
</reference>
<evidence type="ECO:0000313" key="2">
    <source>
        <dbReference type="Ensembl" id="ENSMALP00000018975.1"/>
    </source>
</evidence>
<proteinExistence type="predicted"/>
<dbReference type="Proteomes" id="UP000261600">
    <property type="component" value="Unplaced"/>
</dbReference>
<reference evidence="2" key="2">
    <citation type="submission" date="2025-09" db="UniProtKB">
        <authorList>
            <consortium name="Ensembl"/>
        </authorList>
    </citation>
    <scope>IDENTIFICATION</scope>
</reference>
<protein>
    <submittedName>
        <fullName evidence="2">Uncharacterized protein</fullName>
    </submittedName>
</protein>
<feature type="transmembrane region" description="Helical" evidence="1">
    <location>
        <begin position="28"/>
        <end position="54"/>
    </location>
</feature>
<name>A0A3Q3JQK7_MONAL</name>